<dbReference type="AlphaFoldDB" id="A0A0N4V6V8"/>
<reference evidence="1 2" key="2">
    <citation type="submission" date="2018-10" db="EMBL/GenBank/DDBJ databases">
        <authorList>
            <consortium name="Pathogen Informatics"/>
        </authorList>
    </citation>
    <scope>NUCLEOTIDE SEQUENCE [LARGE SCALE GENOMIC DNA]</scope>
</reference>
<keyword evidence="2" id="KW-1185">Reference proteome</keyword>
<gene>
    <name evidence="1" type="ORF">EVEC_LOCUS5618</name>
</gene>
<protein>
    <submittedName>
        <fullName evidence="1 3">Uncharacterized protein</fullName>
    </submittedName>
</protein>
<dbReference type="Proteomes" id="UP000274131">
    <property type="component" value="Unassembled WGS sequence"/>
</dbReference>
<reference evidence="3" key="1">
    <citation type="submission" date="2017-02" db="UniProtKB">
        <authorList>
            <consortium name="WormBaseParasite"/>
        </authorList>
    </citation>
    <scope>IDENTIFICATION</scope>
</reference>
<dbReference type="WBParaSite" id="EVEC_0000600701-mRNA-1">
    <property type="protein sequence ID" value="EVEC_0000600701-mRNA-1"/>
    <property type="gene ID" value="EVEC_0000600701"/>
</dbReference>
<evidence type="ECO:0000313" key="1">
    <source>
        <dbReference type="EMBL" id="VDD90867.1"/>
    </source>
</evidence>
<accession>A0A0N4V6V8</accession>
<evidence type="ECO:0000313" key="2">
    <source>
        <dbReference type="Proteomes" id="UP000274131"/>
    </source>
</evidence>
<evidence type="ECO:0000313" key="3">
    <source>
        <dbReference type="WBParaSite" id="EVEC_0000600701-mRNA-1"/>
    </source>
</evidence>
<name>A0A0N4V6V8_ENTVE</name>
<organism evidence="3">
    <name type="scientific">Enterobius vermicularis</name>
    <name type="common">Human pinworm</name>
    <dbReference type="NCBI Taxonomy" id="51028"/>
    <lineage>
        <taxon>Eukaryota</taxon>
        <taxon>Metazoa</taxon>
        <taxon>Ecdysozoa</taxon>
        <taxon>Nematoda</taxon>
        <taxon>Chromadorea</taxon>
        <taxon>Rhabditida</taxon>
        <taxon>Spirurina</taxon>
        <taxon>Oxyuridomorpha</taxon>
        <taxon>Oxyuroidea</taxon>
        <taxon>Oxyuridae</taxon>
        <taxon>Enterobius</taxon>
    </lineage>
</organism>
<sequence length="112" mass="12859">MFPTLEKKPRVCCERSSEPLPREIPPSLLKARLMADDNSIDMFLQLKGFGTTQAFWKTVKNGFKKVQKFISARFDNRRSYKPFSTKATEFRDTLFYARSNAMTSYPSGGSLC</sequence>
<proteinExistence type="predicted"/>
<dbReference type="EMBL" id="UXUI01008218">
    <property type="protein sequence ID" value="VDD90867.1"/>
    <property type="molecule type" value="Genomic_DNA"/>
</dbReference>